<dbReference type="OrthoDB" id="30090at2759"/>
<reference evidence="2 3" key="1">
    <citation type="submission" date="2012-10" db="EMBL/GenBank/DDBJ databases">
        <authorList>
            <person name="Zafar N."/>
            <person name="Inman J."/>
            <person name="Hall N."/>
            <person name="Lorenzi H."/>
            <person name="Caler E."/>
        </authorList>
    </citation>
    <scope>NUCLEOTIDE SEQUENCE [LARGE SCALE GENOMIC DNA]</scope>
    <source>
        <strain evidence="2 3">IP1</strain>
    </source>
</reference>
<dbReference type="VEuPathDB" id="AmoebaDB:EIN_172790"/>
<sequence>MKRARRDKHRDDNAKKAYPREQFALDREGKRLFHGAFEGGNVKEANDYQEDTYEGSSAISKMRNDKKQDVKFLGINDIIDQNDGTDFLKKELEIEKLMKNERMSYTEAERFIEEIGWDGTEEIFVKRRKGTSSDYEVTFGRQSQNQAPLSQSEETIKIDFASGKETIEQIVAKNEKEIKTRFSELKIKHEFEDTKVQKRYEDYLTLLAANKNPTKYTLKNRHEFSGVAIGSILSSKNEKSTSWLDKFIEKQEKSKTVGEPPKSGDSHTVSHFVVTDIVRKRFML</sequence>
<dbReference type="KEGG" id="eiv:EIN_172790"/>
<dbReference type="GeneID" id="14883490"/>
<name>A0A0A1TVV0_ENTIV</name>
<evidence type="ECO:0000313" key="3">
    <source>
        <dbReference type="Proteomes" id="UP000014680"/>
    </source>
</evidence>
<proteinExistence type="predicted"/>
<evidence type="ECO:0008006" key="4">
    <source>
        <dbReference type="Google" id="ProtNLM"/>
    </source>
</evidence>
<gene>
    <name evidence="2" type="ORF">EIN_172790</name>
</gene>
<accession>A0A0A1TVV0</accession>
<dbReference type="AlphaFoldDB" id="A0A0A1TVV0"/>
<keyword evidence="3" id="KW-1185">Reference proteome</keyword>
<dbReference type="Proteomes" id="UP000014680">
    <property type="component" value="Unassembled WGS sequence"/>
</dbReference>
<feature type="region of interest" description="Disordered" evidence="1">
    <location>
        <begin position="1"/>
        <end position="21"/>
    </location>
</feature>
<protein>
    <recommendedName>
        <fullName evidence="4">G patch domain-containing protein</fullName>
    </recommendedName>
</protein>
<evidence type="ECO:0000256" key="1">
    <source>
        <dbReference type="SAM" id="MobiDB-lite"/>
    </source>
</evidence>
<dbReference type="OMA" id="KAYPREQ"/>
<dbReference type="EMBL" id="KB207112">
    <property type="protein sequence ID" value="ELP84634.1"/>
    <property type="molecule type" value="Genomic_DNA"/>
</dbReference>
<dbReference type="RefSeq" id="XP_004183980.1">
    <property type="nucleotide sequence ID" value="XM_004183932.1"/>
</dbReference>
<feature type="compositionally biased region" description="Basic and acidic residues" evidence="1">
    <location>
        <begin position="9"/>
        <end position="21"/>
    </location>
</feature>
<evidence type="ECO:0000313" key="2">
    <source>
        <dbReference type="EMBL" id="ELP84634.1"/>
    </source>
</evidence>
<organism evidence="2 3">
    <name type="scientific">Entamoeba invadens IP1</name>
    <dbReference type="NCBI Taxonomy" id="370355"/>
    <lineage>
        <taxon>Eukaryota</taxon>
        <taxon>Amoebozoa</taxon>
        <taxon>Evosea</taxon>
        <taxon>Archamoebae</taxon>
        <taxon>Mastigamoebida</taxon>
        <taxon>Entamoebidae</taxon>
        <taxon>Entamoeba</taxon>
    </lineage>
</organism>